<dbReference type="PANTHER" id="PTHR36454:SF1">
    <property type="entry name" value="DUF1015 DOMAIN-CONTAINING PROTEIN"/>
    <property type="match status" value="1"/>
</dbReference>
<dbReference type="InterPro" id="IPR008323">
    <property type="entry name" value="UCP033563"/>
</dbReference>
<dbReference type="Proteomes" id="UP001207918">
    <property type="component" value="Unassembled WGS sequence"/>
</dbReference>
<dbReference type="Pfam" id="PF06245">
    <property type="entry name" value="DUF1015"/>
    <property type="match status" value="1"/>
</dbReference>
<dbReference type="PIRSF" id="PIRSF033563">
    <property type="entry name" value="UCP033563"/>
    <property type="match status" value="1"/>
</dbReference>
<sequence length="402" mass="45611">MAHLHPFRAWRPSPEDLEEIACVPYDVINVSEAEELAKGKPNSFLHVIRPEIDLPAGTDPHDDVVYEKGAENLRRFLSEDILQQEDEPCLYVYRLIREGRTQTGIFACVSVQDYDDEVILKHELTRPTKEDDRTRHIVTQQAHAEPVMITYKDDEKSVALIEQTVQQDPLYHFVASDGVIHKLWKVEDTAPFEEAFENISNLYIADGHHRCKSASRAAAEAKKKNANHTGEEEYNFFPAVVFPMSDMHIMAYNRVVYDIPDGFLQQLKQKFDLTESAEPSPSSKGDISIYIGGQWYGISLPVAENPNSVETLDVHRLQEFILSPMLDINDPRRDDNISFVGGIRGTEELERLVDGGKAGMAISMYPTSIEELIEVSDEGLLMPPKSTWFEPKLRSGLLVHTF</sequence>
<evidence type="ECO:0000313" key="1">
    <source>
        <dbReference type="EMBL" id="MCW9707878.1"/>
    </source>
</evidence>
<evidence type="ECO:0000313" key="2">
    <source>
        <dbReference type="Proteomes" id="UP001207918"/>
    </source>
</evidence>
<proteinExistence type="predicted"/>
<reference evidence="1 2" key="1">
    <citation type="submission" date="2021-03" db="EMBL/GenBank/DDBJ databases">
        <title>Aliifodinibius sp. nov., a new bacterium isolated from saline soil.</title>
        <authorList>
            <person name="Galisteo C."/>
            <person name="De La Haba R."/>
            <person name="Sanchez-Porro C."/>
            <person name="Ventosa A."/>
        </authorList>
    </citation>
    <scope>NUCLEOTIDE SEQUENCE [LARGE SCALE GENOMIC DNA]</scope>
    <source>
        <strain evidence="1 2">1BSP15-2V2</strain>
    </source>
</reference>
<protein>
    <submittedName>
        <fullName evidence="1">DUF1015 domain-containing protein</fullName>
    </submittedName>
</protein>
<organism evidence="1 2">
    <name type="scientific">Fodinibius salsisoli</name>
    <dbReference type="NCBI Taxonomy" id="2820877"/>
    <lineage>
        <taxon>Bacteria</taxon>
        <taxon>Pseudomonadati</taxon>
        <taxon>Balneolota</taxon>
        <taxon>Balneolia</taxon>
        <taxon>Balneolales</taxon>
        <taxon>Balneolaceae</taxon>
        <taxon>Fodinibius</taxon>
    </lineage>
</organism>
<gene>
    <name evidence="1" type="ORF">J6I44_13500</name>
</gene>
<dbReference type="PANTHER" id="PTHR36454">
    <property type="entry name" value="LMO2823 PROTEIN"/>
    <property type="match status" value="1"/>
</dbReference>
<accession>A0ABT3PPU6</accession>
<dbReference type="RefSeq" id="WP_265766667.1">
    <property type="nucleotide sequence ID" value="NZ_JAGGJA010000008.1"/>
</dbReference>
<keyword evidence="2" id="KW-1185">Reference proteome</keyword>
<comment type="caution">
    <text evidence="1">The sequence shown here is derived from an EMBL/GenBank/DDBJ whole genome shotgun (WGS) entry which is preliminary data.</text>
</comment>
<name>A0ABT3PPU6_9BACT</name>
<dbReference type="EMBL" id="JAGGJA010000008">
    <property type="protein sequence ID" value="MCW9707878.1"/>
    <property type="molecule type" value="Genomic_DNA"/>
</dbReference>